<keyword evidence="3" id="KW-1185">Reference proteome</keyword>
<name>A0AAV3R7S3_LITER</name>
<protein>
    <submittedName>
        <fullName evidence="2">Uncharacterized protein</fullName>
    </submittedName>
</protein>
<proteinExistence type="predicted"/>
<comment type="caution">
    <text evidence="2">The sequence shown here is derived from an EMBL/GenBank/DDBJ whole genome shotgun (WGS) entry which is preliminary data.</text>
</comment>
<evidence type="ECO:0000313" key="3">
    <source>
        <dbReference type="Proteomes" id="UP001454036"/>
    </source>
</evidence>
<feature type="region of interest" description="Disordered" evidence="1">
    <location>
        <begin position="81"/>
        <end position="103"/>
    </location>
</feature>
<dbReference type="AlphaFoldDB" id="A0AAV3R7S3"/>
<dbReference type="EMBL" id="BAABME010007872">
    <property type="protein sequence ID" value="GAA0171894.1"/>
    <property type="molecule type" value="Genomic_DNA"/>
</dbReference>
<gene>
    <name evidence="2" type="ORF">LIER_25827</name>
</gene>
<feature type="compositionally biased region" description="Polar residues" evidence="1">
    <location>
        <begin position="110"/>
        <end position="127"/>
    </location>
</feature>
<evidence type="ECO:0000313" key="2">
    <source>
        <dbReference type="EMBL" id="GAA0171894.1"/>
    </source>
</evidence>
<accession>A0AAV3R7S3</accession>
<feature type="compositionally biased region" description="Polar residues" evidence="1">
    <location>
        <begin position="82"/>
        <end position="93"/>
    </location>
</feature>
<reference evidence="2 3" key="1">
    <citation type="submission" date="2024-01" db="EMBL/GenBank/DDBJ databases">
        <title>The complete chloroplast genome sequence of Lithospermum erythrorhizon: insights into the phylogenetic relationship among Boraginaceae species and the maternal lineages of purple gromwells.</title>
        <authorList>
            <person name="Okada T."/>
            <person name="Watanabe K."/>
        </authorList>
    </citation>
    <scope>NUCLEOTIDE SEQUENCE [LARGE SCALE GENOMIC DNA]</scope>
</reference>
<dbReference type="Proteomes" id="UP001454036">
    <property type="component" value="Unassembled WGS sequence"/>
</dbReference>
<organism evidence="2 3">
    <name type="scientific">Lithospermum erythrorhizon</name>
    <name type="common">Purple gromwell</name>
    <name type="synonym">Lithospermum officinale var. erythrorhizon</name>
    <dbReference type="NCBI Taxonomy" id="34254"/>
    <lineage>
        <taxon>Eukaryota</taxon>
        <taxon>Viridiplantae</taxon>
        <taxon>Streptophyta</taxon>
        <taxon>Embryophyta</taxon>
        <taxon>Tracheophyta</taxon>
        <taxon>Spermatophyta</taxon>
        <taxon>Magnoliopsida</taxon>
        <taxon>eudicotyledons</taxon>
        <taxon>Gunneridae</taxon>
        <taxon>Pentapetalae</taxon>
        <taxon>asterids</taxon>
        <taxon>lamiids</taxon>
        <taxon>Boraginales</taxon>
        <taxon>Boraginaceae</taxon>
        <taxon>Boraginoideae</taxon>
        <taxon>Lithospermeae</taxon>
        <taxon>Lithospermum</taxon>
    </lineage>
</organism>
<feature type="region of interest" description="Disordered" evidence="1">
    <location>
        <begin position="110"/>
        <end position="129"/>
    </location>
</feature>
<evidence type="ECO:0000256" key="1">
    <source>
        <dbReference type="SAM" id="MobiDB-lite"/>
    </source>
</evidence>
<sequence length="159" mass="17283">MDVYDHNGCIIAGAIESVAEQILQCNASQLDKLLKQVGGYDLESIRTDFKGQMYFVLLRKRADNQRCFLLVAYYDDTLLPEQGSSSDATNPNASLDGKSTADTITPAVSPISSQLASETPPHMSTGSDLKISPLKAATRRDIHKRCLMPPVLTPDATLP</sequence>